<dbReference type="EMBL" id="JAWJWI010000053">
    <property type="protein sequence ID" value="MDV4190798.1"/>
    <property type="molecule type" value="Genomic_DNA"/>
</dbReference>
<name>A0ABU3YY60_9HYPH</name>
<protein>
    <submittedName>
        <fullName evidence="1">Uncharacterized protein</fullName>
    </submittedName>
</protein>
<gene>
    <name evidence="1" type="ORF">R1523_35835</name>
</gene>
<sequence length="242" mass="27700">MARYDHLQLVRLPERFERRKHGGGSPPPDRDLAAHSTRLETELDAAIATQQRRRKAEFVDPSLILRVHMSGQLLEEQWEQLGLTVLSSDLDRSLVLFASTDEMQEFRRRLAVWKAGIPEGKKAPSYNGFIATIESIGAVEPRDRIGVRFREDGFTESSDFEDNTPYLVDLELWDLGERRLRERKLEQTEAYIKARDGEVLDRYIGPSITMARIRVSGALLKTLIAISVRQSRWPALGCQAHF</sequence>
<proteinExistence type="predicted"/>
<dbReference type="Proteomes" id="UP001187203">
    <property type="component" value="Unassembled WGS sequence"/>
</dbReference>
<comment type="caution">
    <text evidence="1">The sequence shown here is derived from an EMBL/GenBank/DDBJ whole genome shotgun (WGS) entry which is preliminary data.</text>
</comment>
<organism evidence="1 2">
    <name type="scientific">Rhizobium brockwellii</name>
    <dbReference type="NCBI Taxonomy" id="3019932"/>
    <lineage>
        <taxon>Bacteria</taxon>
        <taxon>Pseudomonadati</taxon>
        <taxon>Pseudomonadota</taxon>
        <taxon>Alphaproteobacteria</taxon>
        <taxon>Hyphomicrobiales</taxon>
        <taxon>Rhizobiaceae</taxon>
        <taxon>Rhizobium/Agrobacterium group</taxon>
        <taxon>Rhizobium</taxon>
    </lineage>
</organism>
<evidence type="ECO:0000313" key="1">
    <source>
        <dbReference type="EMBL" id="MDV4190798.1"/>
    </source>
</evidence>
<accession>A0ABU3YY60</accession>
<dbReference type="RefSeq" id="WP_317277352.1">
    <property type="nucleotide sequence ID" value="NZ_JAWJWH010000054.1"/>
</dbReference>
<reference evidence="2" key="1">
    <citation type="journal article" date="2023" name="Int. J. Mol. Sci.">
        <title>Genomic and Metabolic Characterization of Plant Growth-Promoting Rhizobacteria Isolated from Nodules of Clovers Grown in Non-Farmed Soil.</title>
        <authorList>
            <person name="Wojcik M."/>
            <person name="Koper P."/>
            <person name="Zebracki K."/>
            <person name="Marczak M."/>
            <person name="Mazur A."/>
        </authorList>
    </citation>
    <scope>NUCLEOTIDE SEQUENCE [LARGE SCALE GENOMIC DNA]</scope>
    <source>
        <strain evidence="2">KB12</strain>
    </source>
</reference>
<keyword evidence="2" id="KW-1185">Reference proteome</keyword>
<evidence type="ECO:0000313" key="2">
    <source>
        <dbReference type="Proteomes" id="UP001187203"/>
    </source>
</evidence>